<keyword evidence="2" id="KW-1185">Reference proteome</keyword>
<dbReference type="AlphaFoldDB" id="A0ABD0V0A9"/>
<dbReference type="Proteomes" id="UP001552299">
    <property type="component" value="Unassembled WGS sequence"/>
</dbReference>
<gene>
    <name evidence="1" type="ORF">M5K25_010231</name>
</gene>
<name>A0ABD0V0A9_DENTH</name>
<organism evidence="1 2">
    <name type="scientific">Dendrobium thyrsiflorum</name>
    <name type="common">Pinecone-like raceme dendrobium</name>
    <name type="synonym">Orchid</name>
    <dbReference type="NCBI Taxonomy" id="117978"/>
    <lineage>
        <taxon>Eukaryota</taxon>
        <taxon>Viridiplantae</taxon>
        <taxon>Streptophyta</taxon>
        <taxon>Embryophyta</taxon>
        <taxon>Tracheophyta</taxon>
        <taxon>Spermatophyta</taxon>
        <taxon>Magnoliopsida</taxon>
        <taxon>Liliopsida</taxon>
        <taxon>Asparagales</taxon>
        <taxon>Orchidaceae</taxon>
        <taxon>Epidendroideae</taxon>
        <taxon>Malaxideae</taxon>
        <taxon>Dendrobiinae</taxon>
        <taxon>Dendrobium</taxon>
    </lineage>
</organism>
<sequence length="94" mass="10519">MDFYTEKQRVGESGDHALLVFAIMPQRKPPSQVLNPAKPNGRRAVRGPSVRDLVRRFRDLAAVQQLPAGGVLLPLLLVFKVVTVGRFEPWLNCL</sequence>
<reference evidence="1 2" key="1">
    <citation type="journal article" date="2024" name="Plant Biotechnol. J.">
        <title>Dendrobium thyrsiflorum genome and its molecular insights into genes involved in important horticultural traits.</title>
        <authorList>
            <person name="Chen B."/>
            <person name="Wang J.Y."/>
            <person name="Zheng P.J."/>
            <person name="Li K.L."/>
            <person name="Liang Y.M."/>
            <person name="Chen X.F."/>
            <person name="Zhang C."/>
            <person name="Zhao X."/>
            <person name="He X."/>
            <person name="Zhang G.Q."/>
            <person name="Liu Z.J."/>
            <person name="Xu Q."/>
        </authorList>
    </citation>
    <scope>NUCLEOTIDE SEQUENCE [LARGE SCALE GENOMIC DNA]</scope>
    <source>
        <strain evidence="1">GZMU011</strain>
    </source>
</reference>
<protein>
    <submittedName>
        <fullName evidence="1">Uncharacterized protein</fullName>
    </submittedName>
</protein>
<evidence type="ECO:0000313" key="1">
    <source>
        <dbReference type="EMBL" id="KAL0918233.1"/>
    </source>
</evidence>
<proteinExistence type="predicted"/>
<evidence type="ECO:0000313" key="2">
    <source>
        <dbReference type="Proteomes" id="UP001552299"/>
    </source>
</evidence>
<comment type="caution">
    <text evidence="1">The sequence shown here is derived from an EMBL/GenBank/DDBJ whole genome shotgun (WGS) entry which is preliminary data.</text>
</comment>
<accession>A0ABD0V0A9</accession>
<dbReference type="EMBL" id="JANQDX010000009">
    <property type="protein sequence ID" value="KAL0918233.1"/>
    <property type="molecule type" value="Genomic_DNA"/>
</dbReference>